<evidence type="ECO:0000256" key="1">
    <source>
        <dbReference type="SAM" id="SignalP"/>
    </source>
</evidence>
<feature type="chain" id="PRO_5045090045" evidence="1">
    <location>
        <begin position="31"/>
        <end position="681"/>
    </location>
</feature>
<dbReference type="RefSeq" id="WP_221024781.1">
    <property type="nucleotide sequence ID" value="NZ_JAIEZQ010000002.1"/>
</dbReference>
<protein>
    <submittedName>
        <fullName evidence="2">Uncharacterized protein</fullName>
    </submittedName>
</protein>
<keyword evidence="1" id="KW-0732">Signal</keyword>
<keyword evidence="3" id="KW-1185">Reference proteome</keyword>
<dbReference type="EMBL" id="JAIEZQ010000002">
    <property type="protein sequence ID" value="MBY9074970.1"/>
    <property type="molecule type" value="Genomic_DNA"/>
</dbReference>
<accession>A0ABS7RIU7</accession>
<comment type="caution">
    <text evidence="2">The sequence shown here is derived from an EMBL/GenBank/DDBJ whole genome shotgun (WGS) entry which is preliminary data.</text>
</comment>
<evidence type="ECO:0000313" key="2">
    <source>
        <dbReference type="EMBL" id="MBY9074970.1"/>
    </source>
</evidence>
<sequence length="681" mass="70071">MRPTRFARRAGVAFAALVTSLAVTPGLVTGAPASAEPAAASAALTNLDHLDWLSVSVAPPAQEGHTTYRLEEEPEVGVLWTYAEPNGDGSYRPVGGGSYDEATDTWGQGAFNADDITRAAVVYLRHWQQTGDPASREAAYDLLRGVTYLQTASGPNAGNVVLWMQPDGTLNPSAEPVEYPDPSDSDASYWLARTIWALGEGYAAFAEEDPAFAGFLRDRLELAVDAVDRQVLDRYGEHLTIDGERTPAWLIADGADASAEAVLGLAAYQSAGGSARARQVLGRLAEGIAALGGGDARSWPFGAVRPWALSRSLWHGWGSQMPAALARASVALDDRALASPAATDSFTFDPWLLTSGGPDNGRMPTRGDRSQIAYGADSRLQSLLATADASPGTVDAATGLAGIVAAWYFGANPAGVAMYDPETGRTFDGISGDGTVNPNSGAESTIHGLLSMLALDAHPAVAERARTATITDRVGTTTLQAEDAALSGDASAVAPGSLWTGESLFGGTGYAGLGPGSSARLDLAGLPRSLVLPVLDLTPGSEAVTTFRAGDRVLGRAASGDVGAQGDSPAPGALLPVTLPGALPDDATQLTAATSGGSARLDAVMLEPLVSHLVLGGDDHGTALLSSASEKAERAHVRVPGSGPARIEAYDGQGNRVDVHLSPARTVPVTVPAGGFAIVRR</sequence>
<evidence type="ECO:0000313" key="3">
    <source>
        <dbReference type="Proteomes" id="UP000754710"/>
    </source>
</evidence>
<name>A0ABS7RIU7_9ACTN</name>
<gene>
    <name evidence="2" type="ORF">K1X13_09085</name>
</gene>
<feature type="signal peptide" evidence="1">
    <location>
        <begin position="1"/>
        <end position="30"/>
    </location>
</feature>
<reference evidence="2 3" key="1">
    <citation type="submission" date="2021-08" db="EMBL/GenBank/DDBJ databases">
        <title>Nocardioides bacterium WL0053 sp. nov., isolated from the sediment.</title>
        <authorList>
            <person name="Wang L."/>
            <person name="Zhang D."/>
            <person name="Zhang A."/>
        </authorList>
    </citation>
    <scope>NUCLEOTIDE SEQUENCE [LARGE SCALE GENOMIC DNA]</scope>
    <source>
        <strain evidence="2 3">WL0053</strain>
    </source>
</reference>
<dbReference type="Proteomes" id="UP000754710">
    <property type="component" value="Unassembled WGS sequence"/>
</dbReference>
<organism evidence="2 3">
    <name type="scientific">Nocardioides jiangsuensis</name>
    <dbReference type="NCBI Taxonomy" id="2866161"/>
    <lineage>
        <taxon>Bacteria</taxon>
        <taxon>Bacillati</taxon>
        <taxon>Actinomycetota</taxon>
        <taxon>Actinomycetes</taxon>
        <taxon>Propionibacteriales</taxon>
        <taxon>Nocardioidaceae</taxon>
        <taxon>Nocardioides</taxon>
    </lineage>
</organism>
<proteinExistence type="predicted"/>